<evidence type="ECO:0000313" key="2">
    <source>
        <dbReference type="EMBL" id="MBC2622434.1"/>
    </source>
</evidence>
<proteinExistence type="predicted"/>
<gene>
    <name evidence="2" type="ORF">H7I73_22625</name>
</gene>
<evidence type="ECO:0000313" key="3">
    <source>
        <dbReference type="Proteomes" id="UP000548504"/>
    </source>
</evidence>
<dbReference type="RefSeq" id="WP_085049738.1">
    <property type="nucleotide sequence ID" value="NZ_CP069764.1"/>
</dbReference>
<feature type="chain" id="PRO_5030624696" evidence="1">
    <location>
        <begin position="21"/>
        <end position="152"/>
    </location>
</feature>
<name>A0A7X1BST1_9ENTR</name>
<protein>
    <submittedName>
        <fullName evidence="2">DUF3757 domain-containing protein</fullName>
    </submittedName>
</protein>
<accession>A0A7X1BST1</accession>
<organism evidence="2 3">
    <name type="scientific">Citrobacter cronae</name>
    <dbReference type="NCBI Taxonomy" id="1748967"/>
    <lineage>
        <taxon>Bacteria</taxon>
        <taxon>Pseudomonadati</taxon>
        <taxon>Pseudomonadota</taxon>
        <taxon>Gammaproteobacteria</taxon>
        <taxon>Enterobacterales</taxon>
        <taxon>Enterobacteriaceae</taxon>
        <taxon>Citrobacter</taxon>
        <taxon>Citrobacter freundii complex</taxon>
    </lineage>
</organism>
<evidence type="ECO:0000256" key="1">
    <source>
        <dbReference type="SAM" id="SignalP"/>
    </source>
</evidence>
<comment type="caution">
    <text evidence="2">The sequence shown here is derived from an EMBL/GenBank/DDBJ whole genome shotgun (WGS) entry which is preliminary data.</text>
</comment>
<keyword evidence="1" id="KW-0732">Signal</keyword>
<reference evidence="2 3" key="1">
    <citation type="submission" date="2020-08" db="EMBL/GenBank/DDBJ databases">
        <title>Emergence and comparative genomics analysis of Citrobacter in Fennec fox imported from North Africa to China.</title>
        <authorList>
            <person name="Zheng B."/>
        </authorList>
    </citation>
    <scope>NUCLEOTIDE SEQUENCE [LARGE SCALE GENOMIC DNA]</scope>
    <source>
        <strain evidence="2 3">FF141</strain>
    </source>
</reference>
<dbReference type="AlphaFoldDB" id="A0A7X1BST1"/>
<dbReference type="EMBL" id="JACLAG010000008">
    <property type="protein sequence ID" value="MBC2622434.1"/>
    <property type="molecule type" value="Genomic_DNA"/>
</dbReference>
<dbReference type="Pfam" id="PF12582">
    <property type="entry name" value="DUF3757"/>
    <property type="match status" value="1"/>
</dbReference>
<sequence>MKHSICTALTLALLSGSAAAATESMQCPAPENITYENHIYTSPVTLSGWEGSWNSQVHQQKDIKRFVTALYFAKNKLAEGVLVNCTYELANGQEIDLTYSRKGKENILSNLIVSIEGNDNWYPESAAKTERFYDCDKSADACEFEPLQTVYN</sequence>
<dbReference type="InterPro" id="IPR022231">
    <property type="entry name" value="DUF3757"/>
</dbReference>
<feature type="signal peptide" evidence="1">
    <location>
        <begin position="1"/>
        <end position="20"/>
    </location>
</feature>
<dbReference type="Proteomes" id="UP000548504">
    <property type="component" value="Unassembled WGS sequence"/>
</dbReference>